<name>A0A8H7KJ61_AGABI</name>
<reference evidence="1 2" key="1">
    <citation type="journal article" name="Sci. Rep.">
        <title>Telomere-to-telomere assembled and centromere annotated genomes of the two main subspecies of the button mushroom Agaricus bisporus reveal especially polymorphic chromosome ends.</title>
        <authorList>
            <person name="Sonnenberg A.S.M."/>
            <person name="Sedaghat-Telgerd N."/>
            <person name="Lavrijssen B."/>
            <person name="Ohm R.A."/>
            <person name="Hendrickx P.M."/>
            <person name="Scholtmeijer K."/>
            <person name="Baars J.J.P."/>
            <person name="van Peer A."/>
        </authorList>
    </citation>
    <scope>NUCLEOTIDE SEQUENCE [LARGE SCALE GENOMIC DNA]</scope>
    <source>
        <strain evidence="1 2">H119_p4</strain>
    </source>
</reference>
<sequence length="79" mass="9199">MTCATSLVSSIRICHLYYPRSFIRDIVSSLFPRKTPLFESRHIRTLLKPISSISWYTHDIIGAQTSKRLQHIDGIYPTY</sequence>
<organism evidence="1 2">
    <name type="scientific">Agaricus bisporus var. burnettii</name>
    <dbReference type="NCBI Taxonomy" id="192524"/>
    <lineage>
        <taxon>Eukaryota</taxon>
        <taxon>Fungi</taxon>
        <taxon>Dikarya</taxon>
        <taxon>Basidiomycota</taxon>
        <taxon>Agaricomycotina</taxon>
        <taxon>Agaricomycetes</taxon>
        <taxon>Agaricomycetidae</taxon>
        <taxon>Agaricales</taxon>
        <taxon>Agaricineae</taxon>
        <taxon>Agaricaceae</taxon>
        <taxon>Agaricus</taxon>
    </lineage>
</organism>
<protein>
    <submittedName>
        <fullName evidence="1">Uncharacterized protein</fullName>
    </submittedName>
</protein>
<dbReference type="EMBL" id="JABXXO010000004">
    <property type="protein sequence ID" value="KAF7779078.1"/>
    <property type="molecule type" value="Genomic_DNA"/>
</dbReference>
<comment type="caution">
    <text evidence="1">The sequence shown here is derived from an EMBL/GenBank/DDBJ whole genome shotgun (WGS) entry which is preliminary data.</text>
</comment>
<dbReference type="Proteomes" id="UP000629468">
    <property type="component" value="Unassembled WGS sequence"/>
</dbReference>
<evidence type="ECO:0000313" key="2">
    <source>
        <dbReference type="Proteomes" id="UP000629468"/>
    </source>
</evidence>
<accession>A0A8H7KJ61</accession>
<evidence type="ECO:0000313" key="1">
    <source>
        <dbReference type="EMBL" id="KAF7779078.1"/>
    </source>
</evidence>
<gene>
    <name evidence="1" type="ORF">Agabi119p4_3423</name>
</gene>
<proteinExistence type="predicted"/>
<dbReference type="AlphaFoldDB" id="A0A8H7KJ61"/>